<evidence type="ECO:0000313" key="1">
    <source>
        <dbReference type="EMBL" id="WUU58511.1"/>
    </source>
</evidence>
<organism evidence="1">
    <name type="scientific">Streptomyces althioticus</name>
    <dbReference type="NCBI Taxonomy" id="83380"/>
    <lineage>
        <taxon>Bacteria</taxon>
        <taxon>Bacillati</taxon>
        <taxon>Actinomycetota</taxon>
        <taxon>Actinomycetes</taxon>
        <taxon>Kitasatosporales</taxon>
        <taxon>Streptomycetaceae</taxon>
        <taxon>Streptomyces</taxon>
        <taxon>Streptomyces althioticus group</taxon>
    </lineage>
</organism>
<protein>
    <submittedName>
        <fullName evidence="1">Uncharacterized protein</fullName>
    </submittedName>
</protein>
<geneLocation type="plasmid" evidence="1">
    <name>unnamed1</name>
</geneLocation>
<reference evidence="1" key="1">
    <citation type="submission" date="2022-10" db="EMBL/GenBank/DDBJ databases">
        <title>The complete genomes of actinobacterial strains from the NBC collection.</title>
        <authorList>
            <person name="Joergensen T.S."/>
            <person name="Alvarez Arevalo M."/>
            <person name="Sterndorff E.B."/>
            <person name="Faurdal D."/>
            <person name="Vuksanovic O."/>
            <person name="Mourched A.-S."/>
            <person name="Charusanti P."/>
            <person name="Shaw S."/>
            <person name="Blin K."/>
            <person name="Weber T."/>
        </authorList>
    </citation>
    <scope>NUCLEOTIDE SEQUENCE [LARGE SCALE GENOMIC DNA]</scope>
    <source>
        <strain evidence="1">NBC 01686</strain>
        <plasmid evidence="1">unnamed1</plasmid>
    </source>
</reference>
<gene>
    <name evidence="1" type="ORF">OIE82_35625</name>
</gene>
<name>A0ABZ1YG02_9ACTN</name>
<dbReference type="RefSeq" id="WP_266477749.1">
    <property type="nucleotide sequence ID" value="NZ_CP109208.1"/>
</dbReference>
<dbReference type="EMBL" id="CP109208">
    <property type="protein sequence ID" value="WUU58511.1"/>
    <property type="molecule type" value="Genomic_DNA"/>
</dbReference>
<sequence length="47" mass="4832">MDLRFCHGGLPADAADVRALADYVRQQIAAMADAGGTAAVEPGRMTA</sequence>
<proteinExistence type="predicted"/>
<accession>A0ABZ1YG02</accession>
<keyword evidence="1" id="KW-0614">Plasmid</keyword>